<proteinExistence type="predicted"/>
<name>A0A7W9BCL4_9SPHN</name>
<evidence type="ECO:0000313" key="2">
    <source>
        <dbReference type="Proteomes" id="UP000546200"/>
    </source>
</evidence>
<comment type="caution">
    <text evidence="1">The sequence shown here is derived from an EMBL/GenBank/DDBJ whole genome shotgun (WGS) entry which is preliminary data.</text>
</comment>
<gene>
    <name evidence="1" type="ORF">FHS94_001595</name>
</gene>
<reference evidence="1 2" key="1">
    <citation type="submission" date="2020-08" db="EMBL/GenBank/DDBJ databases">
        <title>Genomic Encyclopedia of Type Strains, Phase IV (KMG-IV): sequencing the most valuable type-strain genomes for metagenomic binning, comparative biology and taxonomic classification.</title>
        <authorList>
            <person name="Goeker M."/>
        </authorList>
    </citation>
    <scope>NUCLEOTIDE SEQUENCE [LARGE SCALE GENOMIC DNA]</scope>
    <source>
        <strain evidence="1 2">DSM 100044</strain>
    </source>
</reference>
<accession>A0A7W9BCL4</accession>
<dbReference type="Proteomes" id="UP000546200">
    <property type="component" value="Unassembled WGS sequence"/>
</dbReference>
<sequence>MADCREIAAWAEATMPVVQPASPARVTKRLEHLDAMLPRRAQDDDAGELRTSGYLALLIGQPDEALAFMVREACRRFNWFPTAKQLLDILAEYRAPQSEQAVALLECQRFADQAFATWLGNVDDGQPIGDVPEQWCRIAVERGLVRRLSDGSYMSRALYHGPFKAWAPEPRVGSALLSAAEPMREAA</sequence>
<evidence type="ECO:0000313" key="1">
    <source>
        <dbReference type="EMBL" id="MBB5714759.1"/>
    </source>
</evidence>
<keyword evidence="2" id="KW-1185">Reference proteome</keyword>
<dbReference type="EMBL" id="JACIJK010000004">
    <property type="protein sequence ID" value="MBB5714759.1"/>
    <property type="molecule type" value="Genomic_DNA"/>
</dbReference>
<organism evidence="1 2">
    <name type="scientific">Sphingomonas aerophila</name>
    <dbReference type="NCBI Taxonomy" id="1344948"/>
    <lineage>
        <taxon>Bacteria</taxon>
        <taxon>Pseudomonadati</taxon>
        <taxon>Pseudomonadota</taxon>
        <taxon>Alphaproteobacteria</taxon>
        <taxon>Sphingomonadales</taxon>
        <taxon>Sphingomonadaceae</taxon>
        <taxon>Sphingomonas</taxon>
    </lineage>
</organism>
<dbReference type="AlphaFoldDB" id="A0A7W9BCL4"/>
<protein>
    <submittedName>
        <fullName evidence="1">Uncharacterized protein</fullName>
    </submittedName>
</protein>